<organism evidence="3 4">
    <name type="scientific">Hemibagrus guttatus</name>
    <dbReference type="NCBI Taxonomy" id="175788"/>
    <lineage>
        <taxon>Eukaryota</taxon>
        <taxon>Metazoa</taxon>
        <taxon>Chordata</taxon>
        <taxon>Craniata</taxon>
        <taxon>Vertebrata</taxon>
        <taxon>Euteleostomi</taxon>
        <taxon>Actinopterygii</taxon>
        <taxon>Neopterygii</taxon>
        <taxon>Teleostei</taxon>
        <taxon>Ostariophysi</taxon>
        <taxon>Siluriformes</taxon>
        <taxon>Bagridae</taxon>
        <taxon>Hemibagrus</taxon>
    </lineage>
</organism>
<accession>A0AAE0R5T5</accession>
<comment type="caution">
    <text evidence="3">The sequence shown here is derived from an EMBL/GenBank/DDBJ whole genome shotgun (WGS) entry which is preliminary data.</text>
</comment>
<evidence type="ECO:0000256" key="2">
    <source>
        <dbReference type="SAM" id="SignalP"/>
    </source>
</evidence>
<keyword evidence="4" id="KW-1185">Reference proteome</keyword>
<evidence type="ECO:0000313" key="3">
    <source>
        <dbReference type="EMBL" id="KAK3543693.1"/>
    </source>
</evidence>
<evidence type="ECO:0000313" key="4">
    <source>
        <dbReference type="Proteomes" id="UP001274896"/>
    </source>
</evidence>
<feature type="signal peptide" evidence="2">
    <location>
        <begin position="1"/>
        <end position="17"/>
    </location>
</feature>
<dbReference type="AlphaFoldDB" id="A0AAE0R5T5"/>
<feature type="chain" id="PRO_5042211290" evidence="2">
    <location>
        <begin position="18"/>
        <end position="131"/>
    </location>
</feature>
<name>A0AAE0R5T5_9TELE</name>
<feature type="region of interest" description="Disordered" evidence="1">
    <location>
        <begin position="21"/>
        <end position="59"/>
    </location>
</feature>
<reference evidence="3" key="1">
    <citation type="submission" date="2023-06" db="EMBL/GenBank/DDBJ databases">
        <title>Male Hemibagrus guttatus genome.</title>
        <authorList>
            <person name="Bian C."/>
        </authorList>
    </citation>
    <scope>NUCLEOTIDE SEQUENCE</scope>
    <source>
        <strain evidence="3">Male_cb2023</strain>
        <tissue evidence="3">Muscle</tissue>
    </source>
</reference>
<keyword evidence="2" id="KW-0732">Signal</keyword>
<dbReference type="Proteomes" id="UP001274896">
    <property type="component" value="Unassembled WGS sequence"/>
</dbReference>
<gene>
    <name evidence="3" type="ORF">QTP70_027132</name>
</gene>
<dbReference type="EMBL" id="JAUCMX010000006">
    <property type="protein sequence ID" value="KAK3543693.1"/>
    <property type="molecule type" value="Genomic_DNA"/>
</dbReference>
<sequence length="131" mass="14658">MHLTLLLIFLVSILVSGLQSSLTTTPREENESVRDAVSVRVEQDTTAPPSKHNGSTQEAEHTITYPSRLIYYMNEESESTYHNLNTRAKIPGQQGQCNSLTEDVKPVHLAQASFQLEAFGSRFILDLILNK</sequence>
<evidence type="ECO:0000256" key="1">
    <source>
        <dbReference type="SAM" id="MobiDB-lite"/>
    </source>
</evidence>
<feature type="compositionally biased region" description="Polar residues" evidence="1">
    <location>
        <begin position="44"/>
        <end position="57"/>
    </location>
</feature>
<protein>
    <submittedName>
        <fullName evidence="3">Uncharacterized protein</fullName>
    </submittedName>
</protein>
<proteinExistence type="predicted"/>